<keyword evidence="8" id="KW-0175">Coiled coil</keyword>
<dbReference type="PROSITE" id="PS51806">
    <property type="entry name" value="DOG1"/>
    <property type="match status" value="1"/>
</dbReference>
<keyword evidence="13" id="KW-1185">Reference proteome</keyword>
<protein>
    <submittedName>
        <fullName evidence="12">BZIP transcription factor tga10</fullName>
    </submittedName>
</protein>
<reference evidence="12 13" key="1">
    <citation type="submission" date="2024-06" db="EMBL/GenBank/DDBJ databases">
        <title>A chromosome level genome sequence of Diviner's sage (Salvia divinorum).</title>
        <authorList>
            <person name="Ford S.A."/>
            <person name="Ro D.-K."/>
            <person name="Ness R.W."/>
            <person name="Phillips M.A."/>
        </authorList>
    </citation>
    <scope>NUCLEOTIDE SEQUENCE [LARGE SCALE GENOMIC DNA]</scope>
    <source>
        <strain evidence="12">SAF-2024a</strain>
        <tissue evidence="12">Leaf</tissue>
    </source>
</reference>
<dbReference type="Pfam" id="PF00170">
    <property type="entry name" value="bZIP_1"/>
    <property type="match status" value="1"/>
</dbReference>
<dbReference type="PANTHER" id="PTHR45693:SF13">
    <property type="entry name" value="TRANSCRIPTION FACTOR TGA10"/>
    <property type="match status" value="1"/>
</dbReference>
<dbReference type="Pfam" id="PF14144">
    <property type="entry name" value="DOG1"/>
    <property type="match status" value="1"/>
</dbReference>
<evidence type="ECO:0000256" key="8">
    <source>
        <dbReference type="SAM" id="Coils"/>
    </source>
</evidence>
<dbReference type="Gene3D" id="1.20.5.170">
    <property type="match status" value="1"/>
</dbReference>
<evidence type="ECO:0000259" key="10">
    <source>
        <dbReference type="PROSITE" id="PS50217"/>
    </source>
</evidence>
<evidence type="ECO:0000259" key="11">
    <source>
        <dbReference type="PROSITE" id="PS51806"/>
    </source>
</evidence>
<keyword evidence="7" id="KW-0539">Nucleus</keyword>
<evidence type="ECO:0000256" key="6">
    <source>
        <dbReference type="ARBA" id="ARBA00023163"/>
    </source>
</evidence>
<dbReference type="GO" id="GO:0043565">
    <property type="term" value="F:sequence-specific DNA binding"/>
    <property type="evidence" value="ECO:0007669"/>
    <property type="project" value="UniProtKB-ARBA"/>
</dbReference>
<evidence type="ECO:0000256" key="2">
    <source>
        <dbReference type="ARBA" id="ARBA00007163"/>
    </source>
</evidence>
<sequence length="461" mass="51726">MDSNKSSGADKKMELHHQNQLLHHHHHQNNQISFGMMHPSSSSAIPGNFNISNDSSTYDLGELDQALFLYLDGQDHSAHDLKQNYGMRPPTLNIFPSQPMHVEPSATTSKPNSTGLVSPSTSGSKRSSEPSMELSNPKNNAASGKAVKREGNRKGPTSSSEQEGPKTPDPKTLRRLAQNREAARKSRLRKKAYVQQLESSRVRLSQLEQEIQRARTQGFLIGNASLGDQGGASVAMSNINQETAMFDMEYARWLEEHHRLTVELRNAVHEHLPENELRLFVDNCLAHYDQVMNLKSMIAKSDVFHLVSGMWKTPAERCFMWMGGFRPSEVIKIIMSQVEPLSEQQLMTICGVQQSTQEAEEALSQGLESLTSSLSETIASDSLTLPPNINTYMPQMALAISKLSTLEGFIRQAENLRHQTLHRLHQILTTRQAARCFLAIAEYFHRLRALSSLWVARPRPE</sequence>
<proteinExistence type="inferred from homology"/>
<feature type="coiled-coil region" evidence="8">
    <location>
        <begin position="190"/>
        <end position="217"/>
    </location>
</feature>
<feature type="domain" description="DOG1" evidence="11">
    <location>
        <begin position="243"/>
        <end position="457"/>
    </location>
</feature>
<dbReference type="GO" id="GO:0005634">
    <property type="term" value="C:nucleus"/>
    <property type="evidence" value="ECO:0007669"/>
    <property type="project" value="UniProtKB-SubCell"/>
</dbReference>
<accession>A0ABD1H0Q5</accession>
<evidence type="ECO:0000256" key="1">
    <source>
        <dbReference type="ARBA" id="ARBA00004123"/>
    </source>
</evidence>
<dbReference type="InterPro" id="IPR025422">
    <property type="entry name" value="TGA_domain"/>
</dbReference>
<evidence type="ECO:0000313" key="13">
    <source>
        <dbReference type="Proteomes" id="UP001567538"/>
    </source>
</evidence>
<keyword evidence="4" id="KW-0238">DNA-binding</keyword>
<name>A0ABD1H0Q5_SALDI</name>
<dbReference type="EMBL" id="JBEAFC010000007">
    <property type="protein sequence ID" value="KAL1550002.1"/>
    <property type="molecule type" value="Genomic_DNA"/>
</dbReference>
<comment type="caution">
    <text evidence="12">The sequence shown here is derived from an EMBL/GenBank/DDBJ whole genome shotgun (WGS) entry which is preliminary data.</text>
</comment>
<dbReference type="CDD" id="cd14708">
    <property type="entry name" value="bZIP_HBP1b-like"/>
    <property type="match status" value="1"/>
</dbReference>
<dbReference type="PROSITE" id="PS00036">
    <property type="entry name" value="BZIP_BASIC"/>
    <property type="match status" value="1"/>
</dbReference>
<dbReference type="PANTHER" id="PTHR45693">
    <property type="entry name" value="TRANSCRIPTION FACTOR TGA9"/>
    <property type="match status" value="1"/>
</dbReference>
<keyword evidence="3" id="KW-0805">Transcription regulation</keyword>
<feature type="compositionally biased region" description="Basic and acidic residues" evidence="9">
    <location>
        <begin position="163"/>
        <end position="172"/>
    </location>
</feature>
<comment type="subcellular location">
    <subcellularLocation>
        <location evidence="1">Nucleus</location>
    </subcellularLocation>
</comment>
<dbReference type="SMART" id="SM00338">
    <property type="entry name" value="BRLZ"/>
    <property type="match status" value="1"/>
</dbReference>
<keyword evidence="5" id="KW-0010">Activator</keyword>
<gene>
    <name evidence="12" type="primary">TGA10</name>
    <name evidence="12" type="ORF">AAHA92_18018</name>
</gene>
<feature type="domain" description="BZIP" evidence="10">
    <location>
        <begin position="169"/>
        <end position="213"/>
    </location>
</feature>
<dbReference type="Proteomes" id="UP001567538">
    <property type="component" value="Unassembled WGS sequence"/>
</dbReference>
<evidence type="ECO:0000256" key="5">
    <source>
        <dbReference type="ARBA" id="ARBA00023159"/>
    </source>
</evidence>
<evidence type="ECO:0000256" key="9">
    <source>
        <dbReference type="SAM" id="MobiDB-lite"/>
    </source>
</evidence>
<dbReference type="AlphaFoldDB" id="A0ABD1H0Q5"/>
<feature type="region of interest" description="Disordered" evidence="9">
    <location>
        <begin position="81"/>
        <end position="174"/>
    </location>
</feature>
<dbReference type="PROSITE" id="PS50217">
    <property type="entry name" value="BZIP"/>
    <property type="match status" value="1"/>
</dbReference>
<evidence type="ECO:0000313" key="12">
    <source>
        <dbReference type="EMBL" id="KAL1550002.1"/>
    </source>
</evidence>
<keyword evidence="6" id="KW-0804">Transcription</keyword>
<dbReference type="InterPro" id="IPR046347">
    <property type="entry name" value="bZIP_sf"/>
</dbReference>
<organism evidence="12 13">
    <name type="scientific">Salvia divinorum</name>
    <name type="common">Maria pastora</name>
    <name type="synonym">Diviner's sage</name>
    <dbReference type="NCBI Taxonomy" id="28513"/>
    <lineage>
        <taxon>Eukaryota</taxon>
        <taxon>Viridiplantae</taxon>
        <taxon>Streptophyta</taxon>
        <taxon>Embryophyta</taxon>
        <taxon>Tracheophyta</taxon>
        <taxon>Spermatophyta</taxon>
        <taxon>Magnoliopsida</taxon>
        <taxon>eudicotyledons</taxon>
        <taxon>Gunneridae</taxon>
        <taxon>Pentapetalae</taxon>
        <taxon>asterids</taxon>
        <taxon>lamiids</taxon>
        <taxon>Lamiales</taxon>
        <taxon>Lamiaceae</taxon>
        <taxon>Nepetoideae</taxon>
        <taxon>Mentheae</taxon>
        <taxon>Salviinae</taxon>
        <taxon>Salvia</taxon>
        <taxon>Salvia subgen. Calosphace</taxon>
    </lineage>
</organism>
<evidence type="ECO:0000256" key="7">
    <source>
        <dbReference type="ARBA" id="ARBA00023242"/>
    </source>
</evidence>
<evidence type="ECO:0000256" key="3">
    <source>
        <dbReference type="ARBA" id="ARBA00023015"/>
    </source>
</evidence>
<dbReference type="InterPro" id="IPR004827">
    <property type="entry name" value="bZIP"/>
</dbReference>
<feature type="compositionally biased region" description="Polar residues" evidence="9">
    <location>
        <begin position="105"/>
        <end position="142"/>
    </location>
</feature>
<dbReference type="SUPFAM" id="SSF57959">
    <property type="entry name" value="Leucine zipper domain"/>
    <property type="match status" value="1"/>
</dbReference>
<dbReference type="FunFam" id="1.20.5.170:FF:000019">
    <property type="entry name" value="BZIP family transcription factor"/>
    <property type="match status" value="1"/>
</dbReference>
<evidence type="ECO:0000256" key="4">
    <source>
        <dbReference type="ARBA" id="ARBA00023125"/>
    </source>
</evidence>
<comment type="similarity">
    <text evidence="2">Belongs to the bZIP family.</text>
</comment>